<dbReference type="Pfam" id="PF00078">
    <property type="entry name" value="RVT_1"/>
    <property type="match status" value="1"/>
</dbReference>
<reference evidence="2" key="2">
    <citation type="submission" date="2017-10" db="EMBL/GenBank/DDBJ databases">
        <title>Ladona fulva Genome sequencing and assembly.</title>
        <authorList>
            <person name="Murali S."/>
            <person name="Richards S."/>
            <person name="Bandaranaike D."/>
            <person name="Bellair M."/>
            <person name="Blankenburg K."/>
            <person name="Chao H."/>
            <person name="Dinh H."/>
            <person name="Doddapaneni H."/>
            <person name="Dugan-Rocha S."/>
            <person name="Elkadiri S."/>
            <person name="Gnanaolivu R."/>
            <person name="Hernandez B."/>
            <person name="Skinner E."/>
            <person name="Javaid M."/>
            <person name="Lee S."/>
            <person name="Li M."/>
            <person name="Ming W."/>
            <person name="Munidasa M."/>
            <person name="Muniz J."/>
            <person name="Nguyen L."/>
            <person name="Hughes D."/>
            <person name="Osuji N."/>
            <person name="Pu L.-L."/>
            <person name="Puazo M."/>
            <person name="Qu C."/>
            <person name="Quiroz J."/>
            <person name="Raj R."/>
            <person name="Weissenberger G."/>
            <person name="Xin Y."/>
            <person name="Zou X."/>
            <person name="Han Y."/>
            <person name="Worley K."/>
            <person name="Muzny D."/>
            <person name="Gibbs R."/>
        </authorList>
    </citation>
    <scope>NUCLEOTIDE SEQUENCE</scope>
    <source>
        <strain evidence="2">Sampled in the wild</strain>
    </source>
</reference>
<comment type="caution">
    <text evidence="2">The sequence shown here is derived from an EMBL/GenBank/DDBJ whole genome shotgun (WGS) entry which is preliminary data.</text>
</comment>
<dbReference type="Proteomes" id="UP000792457">
    <property type="component" value="Unassembled WGS sequence"/>
</dbReference>
<keyword evidence="3" id="KW-1185">Reference proteome</keyword>
<name>A0A8K0K0V8_LADFU</name>
<evidence type="ECO:0000313" key="2">
    <source>
        <dbReference type="EMBL" id="KAG8223888.1"/>
    </source>
</evidence>
<proteinExistence type="predicted"/>
<dbReference type="InterPro" id="IPR000477">
    <property type="entry name" value="RT_dom"/>
</dbReference>
<sequence>MHKWFSSYLINRISRVKIGNILSGATYNKKGVPQGSILVPLLFNLYVNDMYNYADDTLLLISHENFKTAEVLLQEDFNNFQKWSHDKRLIINIKKLLLCTFFPHMQETNERLILLFIIVIV</sequence>
<gene>
    <name evidence="2" type="ORF">J437_LFUL004724</name>
</gene>
<dbReference type="AlphaFoldDB" id="A0A8K0K0V8"/>
<accession>A0A8K0K0V8</accession>
<dbReference type="EMBL" id="KZ308178">
    <property type="protein sequence ID" value="KAG8223888.1"/>
    <property type="molecule type" value="Genomic_DNA"/>
</dbReference>
<dbReference type="PROSITE" id="PS50878">
    <property type="entry name" value="RT_POL"/>
    <property type="match status" value="1"/>
</dbReference>
<organism evidence="2 3">
    <name type="scientific">Ladona fulva</name>
    <name type="common">Scarce chaser dragonfly</name>
    <name type="synonym">Libellula fulva</name>
    <dbReference type="NCBI Taxonomy" id="123851"/>
    <lineage>
        <taxon>Eukaryota</taxon>
        <taxon>Metazoa</taxon>
        <taxon>Ecdysozoa</taxon>
        <taxon>Arthropoda</taxon>
        <taxon>Hexapoda</taxon>
        <taxon>Insecta</taxon>
        <taxon>Pterygota</taxon>
        <taxon>Palaeoptera</taxon>
        <taxon>Odonata</taxon>
        <taxon>Epiprocta</taxon>
        <taxon>Anisoptera</taxon>
        <taxon>Libelluloidea</taxon>
        <taxon>Libellulidae</taxon>
        <taxon>Ladona</taxon>
    </lineage>
</organism>
<reference evidence="2" key="1">
    <citation type="submission" date="2013-04" db="EMBL/GenBank/DDBJ databases">
        <authorList>
            <person name="Qu J."/>
            <person name="Murali S.C."/>
            <person name="Bandaranaike D."/>
            <person name="Bellair M."/>
            <person name="Blankenburg K."/>
            <person name="Chao H."/>
            <person name="Dinh H."/>
            <person name="Doddapaneni H."/>
            <person name="Downs B."/>
            <person name="Dugan-Rocha S."/>
            <person name="Elkadiri S."/>
            <person name="Gnanaolivu R.D."/>
            <person name="Hernandez B."/>
            <person name="Javaid M."/>
            <person name="Jayaseelan J.C."/>
            <person name="Lee S."/>
            <person name="Li M."/>
            <person name="Ming W."/>
            <person name="Munidasa M."/>
            <person name="Muniz J."/>
            <person name="Nguyen L."/>
            <person name="Ongeri F."/>
            <person name="Osuji N."/>
            <person name="Pu L.-L."/>
            <person name="Puazo M."/>
            <person name="Qu C."/>
            <person name="Quiroz J."/>
            <person name="Raj R."/>
            <person name="Weissenberger G."/>
            <person name="Xin Y."/>
            <person name="Zou X."/>
            <person name="Han Y."/>
            <person name="Richards S."/>
            <person name="Worley K."/>
            <person name="Muzny D."/>
            <person name="Gibbs R."/>
        </authorList>
    </citation>
    <scope>NUCLEOTIDE SEQUENCE</scope>
    <source>
        <strain evidence="2">Sampled in the wild</strain>
    </source>
</reference>
<dbReference type="OrthoDB" id="10020599at2759"/>
<dbReference type="PANTHER" id="PTHR33332">
    <property type="entry name" value="REVERSE TRANSCRIPTASE DOMAIN-CONTAINING PROTEIN"/>
    <property type="match status" value="1"/>
</dbReference>
<protein>
    <recommendedName>
        <fullName evidence="1">Reverse transcriptase domain-containing protein</fullName>
    </recommendedName>
</protein>
<evidence type="ECO:0000313" key="3">
    <source>
        <dbReference type="Proteomes" id="UP000792457"/>
    </source>
</evidence>
<evidence type="ECO:0000259" key="1">
    <source>
        <dbReference type="PROSITE" id="PS50878"/>
    </source>
</evidence>
<feature type="domain" description="Reverse transcriptase" evidence="1">
    <location>
        <begin position="1"/>
        <end position="119"/>
    </location>
</feature>